<dbReference type="Pfam" id="PF04672">
    <property type="entry name" value="Methyltransf_19"/>
    <property type="match status" value="1"/>
</dbReference>
<dbReference type="RefSeq" id="WP_380901139.1">
    <property type="nucleotide sequence ID" value="NZ_JBHUFU010000009.1"/>
</dbReference>
<name>A0ABW4PKU0_9ACTN</name>
<keyword evidence="3" id="KW-1185">Reference proteome</keyword>
<feature type="region of interest" description="Disordered" evidence="1">
    <location>
        <begin position="1"/>
        <end position="20"/>
    </location>
</feature>
<protein>
    <submittedName>
        <fullName evidence="2">SAM-dependent methyltransferase</fullName>
        <ecNumber evidence="2">2.1.1.-</ecNumber>
    </submittedName>
</protein>
<comment type="caution">
    <text evidence="2">The sequence shown here is derived from an EMBL/GenBank/DDBJ whole genome shotgun (WGS) entry which is preliminary data.</text>
</comment>
<dbReference type="InterPro" id="IPR006764">
    <property type="entry name" value="SAM_dep_MeTrfase_SAV2177_type"/>
</dbReference>
<dbReference type="EC" id="2.1.1.-" evidence="2"/>
<sequence length="275" mass="29748">MHETGSAMGGHPRQATTPGTSSARLYDAFAGGKDNYASDEEIAGRILKLWPEVRQGTQANRGFIHRSARWLAAEAGISQFLDIGTGIPSPASPHLHTTVQDIDPAARVLYTDNDPVVLAHAAALLTGTPQGRTSYLDADATDPDSILGSRELADTLDLDRPVAVYLCALLHLVGDDQDPKGIVRRLADAVVPGSYVVISHATTDYAPELMARFQEIYNQGRAQCAIRSGEEILDMVEGLELVDPGMVPIHRWRPETDDLMDDSKINGYALVARKP</sequence>
<organism evidence="2 3">
    <name type="scientific">Streptomyces desertarenae</name>
    <dbReference type="NCBI Taxonomy" id="2666184"/>
    <lineage>
        <taxon>Bacteria</taxon>
        <taxon>Bacillati</taxon>
        <taxon>Actinomycetota</taxon>
        <taxon>Actinomycetes</taxon>
        <taxon>Kitasatosporales</taxon>
        <taxon>Streptomycetaceae</taxon>
        <taxon>Streptomyces</taxon>
    </lineage>
</organism>
<keyword evidence="2" id="KW-0808">Transferase</keyword>
<dbReference type="EMBL" id="JBHUFU010000009">
    <property type="protein sequence ID" value="MFD1831329.1"/>
    <property type="molecule type" value="Genomic_DNA"/>
</dbReference>
<reference evidence="3" key="1">
    <citation type="journal article" date="2019" name="Int. J. Syst. Evol. Microbiol.">
        <title>The Global Catalogue of Microorganisms (GCM) 10K type strain sequencing project: providing services to taxonomists for standard genome sequencing and annotation.</title>
        <authorList>
            <consortium name="The Broad Institute Genomics Platform"/>
            <consortium name="The Broad Institute Genome Sequencing Center for Infectious Disease"/>
            <person name="Wu L."/>
            <person name="Ma J."/>
        </authorList>
    </citation>
    <scope>NUCLEOTIDE SEQUENCE [LARGE SCALE GENOMIC DNA]</scope>
    <source>
        <strain evidence="3">CGMCC 4.7455</strain>
    </source>
</reference>
<dbReference type="SUPFAM" id="SSF53335">
    <property type="entry name" value="S-adenosyl-L-methionine-dependent methyltransferases"/>
    <property type="match status" value="1"/>
</dbReference>
<keyword evidence="2" id="KW-0489">Methyltransferase</keyword>
<dbReference type="InterPro" id="IPR029063">
    <property type="entry name" value="SAM-dependent_MTases_sf"/>
</dbReference>
<gene>
    <name evidence="2" type="ORF">ACFSJS_16925</name>
</gene>
<evidence type="ECO:0000256" key="1">
    <source>
        <dbReference type="SAM" id="MobiDB-lite"/>
    </source>
</evidence>
<proteinExistence type="predicted"/>
<evidence type="ECO:0000313" key="2">
    <source>
        <dbReference type="EMBL" id="MFD1831329.1"/>
    </source>
</evidence>
<evidence type="ECO:0000313" key="3">
    <source>
        <dbReference type="Proteomes" id="UP001597365"/>
    </source>
</evidence>
<dbReference type="GO" id="GO:0032259">
    <property type="term" value="P:methylation"/>
    <property type="evidence" value="ECO:0007669"/>
    <property type="project" value="UniProtKB-KW"/>
</dbReference>
<dbReference type="Gene3D" id="3.40.50.150">
    <property type="entry name" value="Vaccinia Virus protein VP39"/>
    <property type="match status" value="1"/>
</dbReference>
<dbReference type="Proteomes" id="UP001597365">
    <property type="component" value="Unassembled WGS sequence"/>
</dbReference>
<dbReference type="PIRSF" id="PIRSF017393">
    <property type="entry name" value="MTase_SAV2177"/>
    <property type="match status" value="1"/>
</dbReference>
<accession>A0ABW4PKU0</accession>
<dbReference type="GO" id="GO:0008168">
    <property type="term" value="F:methyltransferase activity"/>
    <property type="evidence" value="ECO:0007669"/>
    <property type="project" value="UniProtKB-KW"/>
</dbReference>